<dbReference type="Proteomes" id="UP000018126">
    <property type="component" value="Unassembled WGS sequence"/>
</dbReference>
<dbReference type="Pfam" id="PF08241">
    <property type="entry name" value="Methyltransf_11"/>
    <property type="match status" value="1"/>
</dbReference>
<dbReference type="CDD" id="cd02440">
    <property type="entry name" value="AdoMet_MTases"/>
    <property type="match status" value="1"/>
</dbReference>
<accession>V6Q5J2</accession>
<reference evidence="3 4" key="1">
    <citation type="journal article" date="2013" name="Genome Announc.">
        <title>High-Quality Draft Genome Sequence of Vagococcus lutrae Strain LBD1, Isolated from the Largemouth Bass Micropterus salmoides.</title>
        <authorList>
            <person name="Lebreton F."/>
            <person name="Valentino M.D."/>
            <person name="Duncan L.B."/>
            <person name="Zeng Q."/>
            <person name="Manson McGuire A."/>
            <person name="Earl A.M."/>
            <person name="Gilmore M.S."/>
        </authorList>
    </citation>
    <scope>NUCLEOTIDE SEQUENCE [LARGE SCALE GENOMIC DNA]</scope>
    <source>
        <strain evidence="3 4">LBD1</strain>
    </source>
</reference>
<sequence>MTISKLARPFAKPTGYTGIISTFIMSRLTHRERSFIVEMIDYSKPPSVLEVGFGNGSLLAQLANSNHANFYGLEYAPDMVTHAKQMYPLPNLNISLGDIHQTDYLSEQFDMIYTINTLYFWSDPFIVFKELARILNRNGTVILIYLDEQYLSFMHADKFGLSIYRTRDLIRFAQKAGFYVCSHNEIKKKFSCSLVLKKKQPLA</sequence>
<proteinExistence type="predicted"/>
<dbReference type="GO" id="GO:0008757">
    <property type="term" value="F:S-adenosylmethionine-dependent methyltransferase activity"/>
    <property type="evidence" value="ECO:0007669"/>
    <property type="project" value="InterPro"/>
</dbReference>
<feature type="domain" description="Methyltransferase type 11" evidence="2">
    <location>
        <begin position="49"/>
        <end position="143"/>
    </location>
</feature>
<dbReference type="InterPro" id="IPR013216">
    <property type="entry name" value="Methyltransf_11"/>
</dbReference>
<keyword evidence="4" id="KW-1185">Reference proteome</keyword>
<dbReference type="SUPFAM" id="SSF53335">
    <property type="entry name" value="S-adenosyl-L-methionine-dependent methyltransferases"/>
    <property type="match status" value="1"/>
</dbReference>
<comment type="caution">
    <text evidence="3">The sequence shown here is derived from an EMBL/GenBank/DDBJ whole genome shotgun (WGS) entry which is preliminary data.</text>
</comment>
<evidence type="ECO:0000256" key="1">
    <source>
        <dbReference type="ARBA" id="ARBA00022679"/>
    </source>
</evidence>
<dbReference type="PANTHER" id="PTHR44068:SF11">
    <property type="entry name" value="GERANYL DIPHOSPHATE 2-C-METHYLTRANSFERASE"/>
    <property type="match status" value="1"/>
</dbReference>
<dbReference type="RefSeq" id="WP_023606235.1">
    <property type="nucleotide sequence ID" value="NZ_AYSH01000011.1"/>
</dbReference>
<dbReference type="EMBL" id="AYSH01000011">
    <property type="protein sequence ID" value="EST90007.1"/>
    <property type="molecule type" value="Genomic_DNA"/>
</dbReference>
<dbReference type="InterPro" id="IPR029063">
    <property type="entry name" value="SAM-dependent_MTases_sf"/>
</dbReference>
<dbReference type="eggNOG" id="COG2226">
    <property type="taxonomic scope" value="Bacteria"/>
</dbReference>
<gene>
    <name evidence="3" type="ORF">T233_00905</name>
</gene>
<dbReference type="PANTHER" id="PTHR44068">
    <property type="entry name" value="ZGC:194242"/>
    <property type="match status" value="1"/>
</dbReference>
<protein>
    <recommendedName>
        <fullName evidence="2">Methyltransferase type 11 domain-containing protein</fullName>
    </recommendedName>
</protein>
<dbReference type="InterPro" id="IPR050447">
    <property type="entry name" value="Erg6_SMT_methyltransf"/>
</dbReference>
<dbReference type="AlphaFoldDB" id="V6Q5J2"/>
<name>V6Q5J2_9ENTE</name>
<evidence type="ECO:0000313" key="3">
    <source>
        <dbReference type="EMBL" id="EST90007.1"/>
    </source>
</evidence>
<keyword evidence="1" id="KW-0808">Transferase</keyword>
<dbReference type="Gene3D" id="3.40.50.150">
    <property type="entry name" value="Vaccinia Virus protein VP39"/>
    <property type="match status" value="1"/>
</dbReference>
<dbReference type="STRING" id="1408226.T233_00905"/>
<evidence type="ECO:0000259" key="2">
    <source>
        <dbReference type="Pfam" id="PF08241"/>
    </source>
</evidence>
<organism evidence="3 4">
    <name type="scientific">Vagococcus lutrae LBD1</name>
    <dbReference type="NCBI Taxonomy" id="1408226"/>
    <lineage>
        <taxon>Bacteria</taxon>
        <taxon>Bacillati</taxon>
        <taxon>Bacillota</taxon>
        <taxon>Bacilli</taxon>
        <taxon>Lactobacillales</taxon>
        <taxon>Enterococcaceae</taxon>
        <taxon>Vagococcus</taxon>
    </lineage>
</organism>
<evidence type="ECO:0000313" key="4">
    <source>
        <dbReference type="Proteomes" id="UP000018126"/>
    </source>
</evidence>